<protein>
    <submittedName>
        <fullName evidence="9">Type II secretion system protein</fullName>
    </submittedName>
</protein>
<keyword evidence="6 7" id="KW-0472">Membrane</keyword>
<name>A0ABQ1KFA7_9BURK</name>
<feature type="domain" description="Type II secretion system protein GspF" evidence="8">
    <location>
        <begin position="61"/>
        <end position="184"/>
    </location>
</feature>
<dbReference type="Gene3D" id="1.20.81.30">
    <property type="entry name" value="Type II secretion system (T2SS), domain F"/>
    <property type="match status" value="2"/>
</dbReference>
<comment type="caution">
    <text evidence="9">The sequence shown here is derived from an EMBL/GenBank/DDBJ whole genome shotgun (WGS) entry which is preliminary data.</text>
</comment>
<sequence length="396" mass="42807">MQFRLKVYSPQEGVRRIGCIATDAQAARRKATEQGYTVLSLRAARLRALRWGRASFKVGLFAQELLALIDAGLGVIEAMAILAGKARDPDAREVLGRILLLLQEGQTLSAALAAAPEQFPTLFVATVKASEQTGNLAEALQRYLAYHRQLNAVRDKVVSASIYPALLVGVGALVIVFLLAYVVPRFGRVYADLGQADVPFLSRLLIEWGHVVTEHGAALAGGAVAAAVVAVHVLRRPAVRAALQRWLWRLPHLGRQLRTYQLARFTRTVAMLLKGGVPLVAALAMTEALLQQQALRGGLRAARLAISEGGALADCFGRHGLATDVGVRLLVVGERSGNLGETMEKIAAFYDEETARAVDWFSRSFEPLLMTVIGCLIGGIVILMYLPIFDLAGSIR</sequence>
<dbReference type="Proteomes" id="UP000622638">
    <property type="component" value="Unassembled WGS sequence"/>
</dbReference>
<evidence type="ECO:0000256" key="2">
    <source>
        <dbReference type="ARBA" id="ARBA00005745"/>
    </source>
</evidence>
<evidence type="ECO:0000256" key="5">
    <source>
        <dbReference type="ARBA" id="ARBA00022989"/>
    </source>
</evidence>
<evidence type="ECO:0000256" key="1">
    <source>
        <dbReference type="ARBA" id="ARBA00004651"/>
    </source>
</evidence>
<evidence type="ECO:0000313" key="9">
    <source>
        <dbReference type="EMBL" id="GGB92617.1"/>
    </source>
</evidence>
<evidence type="ECO:0000256" key="7">
    <source>
        <dbReference type="SAM" id="Phobius"/>
    </source>
</evidence>
<feature type="transmembrane region" description="Helical" evidence="7">
    <location>
        <begin position="368"/>
        <end position="388"/>
    </location>
</feature>
<dbReference type="InterPro" id="IPR003004">
    <property type="entry name" value="GspF/PilC"/>
</dbReference>
<evidence type="ECO:0000256" key="3">
    <source>
        <dbReference type="ARBA" id="ARBA00022475"/>
    </source>
</evidence>
<reference evidence="10" key="1">
    <citation type="journal article" date="2019" name="Int. J. Syst. Evol. Microbiol.">
        <title>The Global Catalogue of Microorganisms (GCM) 10K type strain sequencing project: providing services to taxonomists for standard genome sequencing and annotation.</title>
        <authorList>
            <consortium name="The Broad Institute Genomics Platform"/>
            <consortium name="The Broad Institute Genome Sequencing Center for Infectious Disease"/>
            <person name="Wu L."/>
            <person name="Ma J."/>
        </authorList>
    </citation>
    <scope>NUCLEOTIDE SEQUENCE [LARGE SCALE GENOMIC DNA]</scope>
    <source>
        <strain evidence="10">CGMCC 1.15931</strain>
    </source>
</reference>
<organism evidence="9 10">
    <name type="scientific">Pseudoduganella buxea</name>
    <dbReference type="NCBI Taxonomy" id="1949069"/>
    <lineage>
        <taxon>Bacteria</taxon>
        <taxon>Pseudomonadati</taxon>
        <taxon>Pseudomonadota</taxon>
        <taxon>Betaproteobacteria</taxon>
        <taxon>Burkholderiales</taxon>
        <taxon>Oxalobacteraceae</taxon>
        <taxon>Telluria group</taxon>
        <taxon>Pseudoduganella</taxon>
    </lineage>
</organism>
<proteinExistence type="inferred from homology"/>
<feature type="transmembrane region" description="Helical" evidence="7">
    <location>
        <begin position="162"/>
        <end position="183"/>
    </location>
</feature>
<evidence type="ECO:0000259" key="8">
    <source>
        <dbReference type="Pfam" id="PF00482"/>
    </source>
</evidence>
<evidence type="ECO:0000313" key="10">
    <source>
        <dbReference type="Proteomes" id="UP000622638"/>
    </source>
</evidence>
<dbReference type="InterPro" id="IPR042094">
    <property type="entry name" value="T2SS_GspF_sf"/>
</dbReference>
<keyword evidence="3" id="KW-1003">Cell membrane</keyword>
<comment type="subcellular location">
    <subcellularLocation>
        <location evidence="1">Cell membrane</location>
        <topology evidence="1">Multi-pass membrane protein</topology>
    </subcellularLocation>
</comment>
<keyword evidence="4 7" id="KW-0812">Transmembrane</keyword>
<dbReference type="EMBL" id="BMKG01000004">
    <property type="protein sequence ID" value="GGB92617.1"/>
    <property type="molecule type" value="Genomic_DNA"/>
</dbReference>
<accession>A0ABQ1KFA7</accession>
<keyword evidence="5 7" id="KW-1133">Transmembrane helix</keyword>
<comment type="similarity">
    <text evidence="2">Belongs to the GSP F family.</text>
</comment>
<dbReference type="Pfam" id="PF00482">
    <property type="entry name" value="T2SSF"/>
    <property type="match status" value="2"/>
</dbReference>
<feature type="domain" description="Type II secretion system protein GspF" evidence="8">
    <location>
        <begin position="265"/>
        <end position="387"/>
    </location>
</feature>
<evidence type="ECO:0000256" key="6">
    <source>
        <dbReference type="ARBA" id="ARBA00023136"/>
    </source>
</evidence>
<dbReference type="InterPro" id="IPR018076">
    <property type="entry name" value="T2SS_GspF_dom"/>
</dbReference>
<dbReference type="PANTHER" id="PTHR30012:SF0">
    <property type="entry name" value="TYPE II SECRETION SYSTEM PROTEIN F-RELATED"/>
    <property type="match status" value="1"/>
</dbReference>
<gene>
    <name evidence="9" type="primary">pulF</name>
    <name evidence="9" type="ORF">GCM10011572_13250</name>
</gene>
<dbReference type="PRINTS" id="PR00812">
    <property type="entry name" value="BCTERIALGSPF"/>
</dbReference>
<keyword evidence="10" id="KW-1185">Reference proteome</keyword>
<dbReference type="PANTHER" id="PTHR30012">
    <property type="entry name" value="GENERAL SECRETION PATHWAY PROTEIN"/>
    <property type="match status" value="1"/>
</dbReference>
<dbReference type="RefSeq" id="WP_188915921.1">
    <property type="nucleotide sequence ID" value="NZ_BMKG01000004.1"/>
</dbReference>
<feature type="transmembrane region" description="Helical" evidence="7">
    <location>
        <begin position="215"/>
        <end position="234"/>
    </location>
</feature>
<evidence type="ECO:0000256" key="4">
    <source>
        <dbReference type="ARBA" id="ARBA00022692"/>
    </source>
</evidence>